<evidence type="ECO:0000259" key="5">
    <source>
        <dbReference type="PROSITE" id="PS50893"/>
    </source>
</evidence>
<dbReference type="PANTHER" id="PTHR42734">
    <property type="entry name" value="METAL TRANSPORT SYSTEM ATP-BINDING PROTEIN TM_0124-RELATED"/>
    <property type="match status" value="1"/>
</dbReference>
<dbReference type="SMART" id="SM00382">
    <property type="entry name" value="AAA"/>
    <property type="match status" value="1"/>
</dbReference>
<evidence type="ECO:0000313" key="6">
    <source>
        <dbReference type="EMBL" id="SCY58954.1"/>
    </source>
</evidence>
<dbReference type="InterPro" id="IPR027417">
    <property type="entry name" value="P-loop_NTPase"/>
</dbReference>
<dbReference type="PROSITE" id="PS50893">
    <property type="entry name" value="ABC_TRANSPORTER_2"/>
    <property type="match status" value="1"/>
</dbReference>
<dbReference type="EMBL" id="FMVM01000006">
    <property type="protein sequence ID" value="SCY58954.1"/>
    <property type="molecule type" value="Genomic_DNA"/>
</dbReference>
<dbReference type="Proteomes" id="UP000198538">
    <property type="component" value="Unassembled WGS sequence"/>
</dbReference>
<sequence length="238" mass="27432">MIKIEDLSFSYPKASRKNLDHLHVEFPEQTVNMIIGKNGSGKTTLFDLIANVIKRPPEIQGIPDEKEIIYQLQGLLFPLALKAKDLFRFFLYSDHSNRIEVNNEPYVDEAMSPAEVDLVQRVWNMEFGQLSVGERRYLCILAITLMKRKLYIFDEPLAGIDPEMRYHILKRIEKLALHNECTVLVSNHHLQDIANIQCVLHFIHQGKITFSGSYETFIKMGDGVNPDLAFLNQIETKT</sequence>
<dbReference type="GO" id="GO:0005524">
    <property type="term" value="F:ATP binding"/>
    <property type="evidence" value="ECO:0007669"/>
    <property type="project" value="UniProtKB-KW"/>
</dbReference>
<name>A0A1G5H5F8_9BACL</name>
<dbReference type="PANTHER" id="PTHR42734:SF17">
    <property type="entry name" value="METAL TRANSPORT SYSTEM ATP-BINDING PROTEIN TM_0124-RELATED"/>
    <property type="match status" value="1"/>
</dbReference>
<reference evidence="7" key="1">
    <citation type="submission" date="2016-10" db="EMBL/GenBank/DDBJ databases">
        <authorList>
            <person name="Varghese N."/>
            <person name="Submissions S."/>
        </authorList>
    </citation>
    <scope>NUCLEOTIDE SEQUENCE [LARGE SCALE GENOMIC DNA]</scope>
    <source>
        <strain evidence="7">BL9</strain>
    </source>
</reference>
<keyword evidence="4 6" id="KW-0067">ATP-binding</keyword>
<evidence type="ECO:0000313" key="7">
    <source>
        <dbReference type="Proteomes" id="UP000198538"/>
    </source>
</evidence>
<dbReference type="RefSeq" id="WP_090918888.1">
    <property type="nucleotide sequence ID" value="NZ_FMVM01000006.1"/>
</dbReference>
<proteinExistence type="inferred from homology"/>
<dbReference type="SUPFAM" id="SSF52540">
    <property type="entry name" value="P-loop containing nucleoside triphosphate hydrolases"/>
    <property type="match status" value="1"/>
</dbReference>
<dbReference type="AlphaFoldDB" id="A0A1G5H5F8"/>
<dbReference type="InterPro" id="IPR050153">
    <property type="entry name" value="Metal_Ion_Import_ABC"/>
</dbReference>
<protein>
    <submittedName>
        <fullName evidence="6">ABC-2 type transport system ATP-binding protein</fullName>
    </submittedName>
</protein>
<feature type="domain" description="ABC transporter" evidence="5">
    <location>
        <begin position="2"/>
        <end position="230"/>
    </location>
</feature>
<gene>
    <name evidence="6" type="ORF">SAMN05720606_106223</name>
</gene>
<dbReference type="InterPro" id="IPR003593">
    <property type="entry name" value="AAA+_ATPase"/>
</dbReference>
<comment type="similarity">
    <text evidence="1">Belongs to the ABC transporter superfamily.</text>
</comment>
<dbReference type="CDD" id="cd00267">
    <property type="entry name" value="ABC_ATPase"/>
    <property type="match status" value="1"/>
</dbReference>
<dbReference type="Pfam" id="PF00005">
    <property type="entry name" value="ABC_tran"/>
    <property type="match status" value="1"/>
</dbReference>
<keyword evidence="7" id="KW-1185">Reference proteome</keyword>
<dbReference type="GO" id="GO:0016887">
    <property type="term" value="F:ATP hydrolysis activity"/>
    <property type="evidence" value="ECO:0007669"/>
    <property type="project" value="InterPro"/>
</dbReference>
<dbReference type="InterPro" id="IPR003439">
    <property type="entry name" value="ABC_transporter-like_ATP-bd"/>
</dbReference>
<dbReference type="Gene3D" id="3.40.50.300">
    <property type="entry name" value="P-loop containing nucleotide triphosphate hydrolases"/>
    <property type="match status" value="1"/>
</dbReference>
<evidence type="ECO:0000256" key="4">
    <source>
        <dbReference type="ARBA" id="ARBA00022840"/>
    </source>
</evidence>
<organism evidence="6 7">
    <name type="scientific">Paenibacillus polysaccharolyticus</name>
    <dbReference type="NCBI Taxonomy" id="582692"/>
    <lineage>
        <taxon>Bacteria</taxon>
        <taxon>Bacillati</taxon>
        <taxon>Bacillota</taxon>
        <taxon>Bacilli</taxon>
        <taxon>Bacillales</taxon>
        <taxon>Paenibacillaceae</taxon>
        <taxon>Paenibacillus</taxon>
    </lineage>
</organism>
<evidence type="ECO:0000256" key="2">
    <source>
        <dbReference type="ARBA" id="ARBA00022448"/>
    </source>
</evidence>
<evidence type="ECO:0000256" key="3">
    <source>
        <dbReference type="ARBA" id="ARBA00022741"/>
    </source>
</evidence>
<dbReference type="STRING" id="582692.SAMN05720606_106223"/>
<accession>A0A1G5H5F8</accession>
<keyword evidence="3" id="KW-0547">Nucleotide-binding</keyword>
<keyword evidence="2" id="KW-0813">Transport</keyword>
<evidence type="ECO:0000256" key="1">
    <source>
        <dbReference type="ARBA" id="ARBA00005417"/>
    </source>
</evidence>